<keyword evidence="2" id="KW-0812">Transmembrane</keyword>
<gene>
    <name evidence="3" type="ORF">UFOVP507_43</name>
</gene>
<evidence type="ECO:0000313" key="3">
    <source>
        <dbReference type="EMBL" id="CAB4147704.1"/>
    </source>
</evidence>
<dbReference type="EMBL" id="LR796486">
    <property type="protein sequence ID" value="CAB4147704.1"/>
    <property type="molecule type" value="Genomic_DNA"/>
</dbReference>
<proteinExistence type="predicted"/>
<organism evidence="3">
    <name type="scientific">uncultured Caudovirales phage</name>
    <dbReference type="NCBI Taxonomy" id="2100421"/>
    <lineage>
        <taxon>Viruses</taxon>
        <taxon>Duplodnaviria</taxon>
        <taxon>Heunggongvirae</taxon>
        <taxon>Uroviricota</taxon>
        <taxon>Caudoviricetes</taxon>
        <taxon>Peduoviridae</taxon>
        <taxon>Maltschvirus</taxon>
        <taxon>Maltschvirus maltsch</taxon>
    </lineage>
</organism>
<keyword evidence="2" id="KW-1133">Transmembrane helix</keyword>
<keyword evidence="1" id="KW-0175">Coiled coil</keyword>
<name>A0A6J5MLM9_9CAUD</name>
<protein>
    <submittedName>
        <fullName evidence="3">Uncharacterized protein</fullName>
    </submittedName>
</protein>
<keyword evidence="2" id="KW-0472">Membrane</keyword>
<reference evidence="3" key="1">
    <citation type="submission" date="2020-04" db="EMBL/GenBank/DDBJ databases">
        <authorList>
            <person name="Chiriac C."/>
            <person name="Salcher M."/>
            <person name="Ghai R."/>
            <person name="Kavagutti S V."/>
        </authorList>
    </citation>
    <scope>NUCLEOTIDE SEQUENCE</scope>
</reference>
<feature type="coiled-coil region" evidence="1">
    <location>
        <begin position="8"/>
        <end position="35"/>
    </location>
</feature>
<evidence type="ECO:0000256" key="1">
    <source>
        <dbReference type="SAM" id="Coils"/>
    </source>
</evidence>
<feature type="transmembrane region" description="Helical" evidence="2">
    <location>
        <begin position="41"/>
        <end position="60"/>
    </location>
</feature>
<sequence>MTDHVERLAVIESKVEVLEDNHRELLKLMHEIKDEMTRYKGFLGGIAFLTSGVLVFLTLFKDWFIKHL</sequence>
<accession>A0A6J5MLM9</accession>
<evidence type="ECO:0000256" key="2">
    <source>
        <dbReference type="SAM" id="Phobius"/>
    </source>
</evidence>